<name>A0ABR9E1X6_9GAMM</name>
<keyword evidence="6" id="KW-1185">Reference proteome</keyword>
<dbReference type="SMART" id="SM00342">
    <property type="entry name" value="HTH_ARAC"/>
    <property type="match status" value="1"/>
</dbReference>
<dbReference type="Pfam" id="PF12833">
    <property type="entry name" value="HTH_18"/>
    <property type="match status" value="1"/>
</dbReference>
<protein>
    <recommendedName>
        <fullName evidence="4">HTH araC/xylS-type domain-containing protein</fullName>
    </recommendedName>
</protein>
<gene>
    <name evidence="5" type="ORF">PALI_a2611</name>
</gene>
<feature type="domain" description="HTH araC/xylS-type" evidence="4">
    <location>
        <begin position="27"/>
        <end position="125"/>
    </location>
</feature>
<dbReference type="SUPFAM" id="SSF46689">
    <property type="entry name" value="Homeodomain-like"/>
    <property type="match status" value="2"/>
</dbReference>
<evidence type="ECO:0000256" key="2">
    <source>
        <dbReference type="ARBA" id="ARBA00023125"/>
    </source>
</evidence>
<evidence type="ECO:0000313" key="5">
    <source>
        <dbReference type="EMBL" id="MBE0360601.1"/>
    </source>
</evidence>
<dbReference type="Proteomes" id="UP000648482">
    <property type="component" value="Unassembled WGS sequence"/>
</dbReference>
<proteinExistence type="predicted"/>
<dbReference type="PANTHER" id="PTHR43280">
    <property type="entry name" value="ARAC-FAMILY TRANSCRIPTIONAL REGULATOR"/>
    <property type="match status" value="1"/>
</dbReference>
<organism evidence="5 6">
    <name type="scientific">Pseudoalteromonas aliena SW19</name>
    <dbReference type="NCBI Taxonomy" id="1314866"/>
    <lineage>
        <taxon>Bacteria</taxon>
        <taxon>Pseudomonadati</taxon>
        <taxon>Pseudomonadota</taxon>
        <taxon>Gammaproteobacteria</taxon>
        <taxon>Alteromonadales</taxon>
        <taxon>Pseudoalteromonadaceae</taxon>
        <taxon>Pseudoalteromonas</taxon>
    </lineage>
</organism>
<sequence length="140" mass="16093">MACREKSKQLLLLKHNLKLDPIFALAEKSAAYLLSEMANDISISTLIRHMGTNRNKLSFAFKTHYGVTPLNWIREQRMLHAAQLLTSTDQTILAISHAVGYLDSNNFSTAFRRKYQLSPVQYRQKQKSHQTKNTMQKAKV</sequence>
<reference evidence="5 6" key="1">
    <citation type="submission" date="2015-06" db="EMBL/GenBank/DDBJ databases">
        <title>Genome sequence of Pseudoalteromonas aliena.</title>
        <authorList>
            <person name="Xie B.-B."/>
            <person name="Rong J.-C."/>
            <person name="Qin Q.-L."/>
            <person name="Zhang Y.-Z."/>
        </authorList>
    </citation>
    <scope>NUCLEOTIDE SEQUENCE [LARGE SCALE GENOMIC DNA]</scope>
    <source>
        <strain evidence="5 6">SW19</strain>
    </source>
</reference>
<dbReference type="EMBL" id="AQGU01000027">
    <property type="protein sequence ID" value="MBE0360601.1"/>
    <property type="molecule type" value="Genomic_DNA"/>
</dbReference>
<evidence type="ECO:0000313" key="6">
    <source>
        <dbReference type="Proteomes" id="UP000648482"/>
    </source>
</evidence>
<keyword evidence="3" id="KW-0804">Transcription</keyword>
<evidence type="ECO:0000259" key="4">
    <source>
        <dbReference type="PROSITE" id="PS01124"/>
    </source>
</evidence>
<keyword evidence="1" id="KW-0805">Transcription regulation</keyword>
<keyword evidence="2" id="KW-0238">DNA-binding</keyword>
<dbReference type="PROSITE" id="PS01124">
    <property type="entry name" value="HTH_ARAC_FAMILY_2"/>
    <property type="match status" value="1"/>
</dbReference>
<dbReference type="InterPro" id="IPR018062">
    <property type="entry name" value="HTH_AraC-typ_CS"/>
</dbReference>
<dbReference type="InterPro" id="IPR009057">
    <property type="entry name" value="Homeodomain-like_sf"/>
</dbReference>
<dbReference type="Gene3D" id="1.10.10.60">
    <property type="entry name" value="Homeodomain-like"/>
    <property type="match status" value="2"/>
</dbReference>
<dbReference type="InterPro" id="IPR018060">
    <property type="entry name" value="HTH_AraC"/>
</dbReference>
<accession>A0ABR9E1X6</accession>
<evidence type="ECO:0000256" key="1">
    <source>
        <dbReference type="ARBA" id="ARBA00023015"/>
    </source>
</evidence>
<dbReference type="PANTHER" id="PTHR43280:SF2">
    <property type="entry name" value="HTH-TYPE TRANSCRIPTIONAL REGULATOR EXSA"/>
    <property type="match status" value="1"/>
</dbReference>
<comment type="caution">
    <text evidence="5">The sequence shown here is derived from an EMBL/GenBank/DDBJ whole genome shotgun (WGS) entry which is preliminary data.</text>
</comment>
<dbReference type="PROSITE" id="PS00041">
    <property type="entry name" value="HTH_ARAC_FAMILY_1"/>
    <property type="match status" value="1"/>
</dbReference>
<evidence type="ECO:0000256" key="3">
    <source>
        <dbReference type="ARBA" id="ARBA00023163"/>
    </source>
</evidence>